<evidence type="ECO:0000313" key="3">
    <source>
        <dbReference type="EMBL" id="CBX26857.1"/>
    </source>
</evidence>
<evidence type="ECO:0000256" key="1">
    <source>
        <dbReference type="SAM" id="Coils"/>
    </source>
</evidence>
<name>E1Y8G3_9BACT</name>
<keyword evidence="2" id="KW-0472">Membrane</keyword>
<keyword evidence="2" id="KW-1133">Transmembrane helix</keyword>
<accession>E1Y8G3</accession>
<feature type="coiled-coil region" evidence="1">
    <location>
        <begin position="43"/>
        <end position="70"/>
    </location>
</feature>
<proteinExistence type="predicted"/>
<organism evidence="3">
    <name type="scientific">uncultured Desulfobacterium sp</name>
    <dbReference type="NCBI Taxonomy" id="201089"/>
    <lineage>
        <taxon>Bacteria</taxon>
        <taxon>Pseudomonadati</taxon>
        <taxon>Thermodesulfobacteriota</taxon>
        <taxon>Desulfobacteria</taxon>
        <taxon>Desulfobacterales</taxon>
        <taxon>Desulfobacteriaceae</taxon>
        <taxon>Desulfobacterium</taxon>
        <taxon>environmental samples</taxon>
    </lineage>
</organism>
<sequence>MKLIQRVFLIGLIWVCVTGIPGRLLAQAPHENEPQNYSNNDVVQLLKEQNSKMSAELRRIQREIAAFRADLDKPGLKDVFSGIGYIFGLFGTAAFVASRKKE</sequence>
<reference evidence="3" key="1">
    <citation type="journal article" date="2011" name="Environ. Microbiol.">
        <title>Genomic insights into the metabolic potential of the polycyclic aromatic hydrocarbon degrading sulfate-reducing Deltaproteobacterium N47.</title>
        <authorList>
            <person name="Bergmann F."/>
            <person name="Selesi D."/>
            <person name="Weinmaier T."/>
            <person name="Tischler P."/>
            <person name="Rattei T."/>
            <person name="Meckenstock R.U."/>
        </authorList>
    </citation>
    <scope>NUCLEOTIDE SEQUENCE</scope>
</reference>
<keyword evidence="2" id="KW-0812">Transmembrane</keyword>
<protein>
    <submittedName>
        <fullName evidence="3">Uncharacterized protein</fullName>
    </submittedName>
</protein>
<dbReference type="EMBL" id="FR695864">
    <property type="protein sequence ID" value="CBX26857.1"/>
    <property type="molecule type" value="Genomic_DNA"/>
</dbReference>
<gene>
    <name evidence="3" type="ORF">N47_A08860</name>
</gene>
<feature type="transmembrane region" description="Helical" evidence="2">
    <location>
        <begin position="79"/>
        <end position="97"/>
    </location>
</feature>
<keyword evidence="1" id="KW-0175">Coiled coil</keyword>
<evidence type="ECO:0000256" key="2">
    <source>
        <dbReference type="SAM" id="Phobius"/>
    </source>
</evidence>
<dbReference type="AlphaFoldDB" id="E1Y8G3"/>